<sequence length="297" mass="32598">MLPGTLLDGRYRVLRPLGHGGEGEIFVARDEHLRKDVAVKSQFHRTFESTADYSYFGKHLERELERLRFMSNVRGIPKVLGDGRHGWSERRYIVMELIEGITVASWINEHHPVPAAAAISVVAQLCEILNGVHAERYVHRDVTPNNVMMQPDGRVRLLDVGISVPIGEENADPRGTPGYAAPEQYDPTSVLTPQADVFSLGAMLFAMTVSELPYSGRESPPDGTTPAFPSDFRAEMPEGLRSLALAMVSVDPYERPSGVAEVLGYLRPMLPKSGSLASPKATRPDPTAPYRLGVSGP</sequence>
<keyword evidence="4 8" id="KW-0418">Kinase</keyword>
<dbReference type="PANTHER" id="PTHR43671:SF13">
    <property type="entry name" value="SERINE_THREONINE-PROTEIN KINASE NEK2"/>
    <property type="match status" value="1"/>
</dbReference>
<dbReference type="Gene3D" id="3.30.200.20">
    <property type="entry name" value="Phosphorylase Kinase, domain 1"/>
    <property type="match status" value="1"/>
</dbReference>
<gene>
    <name evidence="8" type="ORF">RB636_35855</name>
</gene>
<dbReference type="Gene3D" id="1.10.510.10">
    <property type="entry name" value="Transferase(Phosphotransferase) domain 1"/>
    <property type="match status" value="1"/>
</dbReference>
<feature type="region of interest" description="Disordered" evidence="6">
    <location>
        <begin position="273"/>
        <end position="297"/>
    </location>
</feature>
<dbReference type="InterPro" id="IPR050660">
    <property type="entry name" value="NEK_Ser/Thr_kinase"/>
</dbReference>
<evidence type="ECO:0000256" key="4">
    <source>
        <dbReference type="ARBA" id="ARBA00022777"/>
    </source>
</evidence>
<accession>A0ABU7X4Z4</accession>
<dbReference type="PANTHER" id="PTHR43671">
    <property type="entry name" value="SERINE/THREONINE-PROTEIN KINASE NEK"/>
    <property type="match status" value="1"/>
</dbReference>
<evidence type="ECO:0000313" key="9">
    <source>
        <dbReference type="Proteomes" id="UP001348265"/>
    </source>
</evidence>
<evidence type="ECO:0000256" key="6">
    <source>
        <dbReference type="SAM" id="MobiDB-lite"/>
    </source>
</evidence>
<evidence type="ECO:0000259" key="7">
    <source>
        <dbReference type="PROSITE" id="PS50011"/>
    </source>
</evidence>
<dbReference type="PROSITE" id="PS00109">
    <property type="entry name" value="PROTEIN_KINASE_TYR"/>
    <property type="match status" value="1"/>
</dbReference>
<dbReference type="SUPFAM" id="SSF56112">
    <property type="entry name" value="Protein kinase-like (PK-like)"/>
    <property type="match status" value="1"/>
</dbReference>
<keyword evidence="9" id="KW-1185">Reference proteome</keyword>
<evidence type="ECO:0000256" key="3">
    <source>
        <dbReference type="ARBA" id="ARBA00022741"/>
    </source>
</evidence>
<comment type="caution">
    <text evidence="8">The sequence shown here is derived from an EMBL/GenBank/DDBJ whole genome shotgun (WGS) entry which is preliminary data.</text>
</comment>
<reference evidence="8 9" key="1">
    <citation type="submission" date="2023-08" db="EMBL/GenBank/DDBJ databases">
        <authorList>
            <person name="Sharma P."/>
            <person name="Verma V."/>
            <person name="Mohan M.K."/>
            <person name="Dubey A.K."/>
        </authorList>
    </citation>
    <scope>NUCLEOTIDE SEQUENCE [LARGE SCALE GENOMIC DNA]</scope>
    <source>
        <strain evidence="8 9">ADP4</strain>
    </source>
</reference>
<feature type="domain" description="Protein kinase" evidence="7">
    <location>
        <begin position="11"/>
        <end position="270"/>
    </location>
</feature>
<dbReference type="EC" id="2.7.11.1" evidence="1"/>
<dbReference type="CDD" id="cd14014">
    <property type="entry name" value="STKc_PknB_like"/>
    <property type="match status" value="1"/>
</dbReference>
<proteinExistence type="predicted"/>
<evidence type="ECO:0000313" key="8">
    <source>
        <dbReference type="EMBL" id="MEF3118537.1"/>
    </source>
</evidence>
<keyword evidence="3" id="KW-0547">Nucleotide-binding</keyword>
<protein>
    <recommendedName>
        <fullName evidence="1">non-specific serine/threonine protein kinase</fullName>
        <ecNumber evidence="1">2.7.11.1</ecNumber>
    </recommendedName>
</protein>
<name>A0ABU7X4Z4_9ACTN</name>
<evidence type="ECO:0000256" key="2">
    <source>
        <dbReference type="ARBA" id="ARBA00022679"/>
    </source>
</evidence>
<dbReference type="Proteomes" id="UP001348265">
    <property type="component" value="Unassembled WGS sequence"/>
</dbReference>
<keyword evidence="5" id="KW-0067">ATP-binding</keyword>
<evidence type="ECO:0000256" key="5">
    <source>
        <dbReference type="ARBA" id="ARBA00022840"/>
    </source>
</evidence>
<dbReference type="GO" id="GO:0004674">
    <property type="term" value="F:protein serine/threonine kinase activity"/>
    <property type="evidence" value="ECO:0007669"/>
    <property type="project" value="UniProtKB-EC"/>
</dbReference>
<dbReference type="RefSeq" id="WP_331789581.1">
    <property type="nucleotide sequence ID" value="NZ_JAVFKM010000028.1"/>
</dbReference>
<dbReference type="InterPro" id="IPR011009">
    <property type="entry name" value="Kinase-like_dom_sf"/>
</dbReference>
<dbReference type="PROSITE" id="PS50011">
    <property type="entry name" value="PROTEIN_KINASE_DOM"/>
    <property type="match status" value="1"/>
</dbReference>
<organism evidence="8 9">
    <name type="scientific">Streptomyces chrestomyceticus</name>
    <dbReference type="NCBI Taxonomy" id="68185"/>
    <lineage>
        <taxon>Bacteria</taxon>
        <taxon>Bacillati</taxon>
        <taxon>Actinomycetota</taxon>
        <taxon>Actinomycetes</taxon>
        <taxon>Kitasatosporales</taxon>
        <taxon>Streptomycetaceae</taxon>
        <taxon>Streptomyces</taxon>
    </lineage>
</organism>
<dbReference type="InterPro" id="IPR000719">
    <property type="entry name" value="Prot_kinase_dom"/>
</dbReference>
<dbReference type="EMBL" id="JAVFKM010000028">
    <property type="protein sequence ID" value="MEF3118537.1"/>
    <property type="molecule type" value="Genomic_DNA"/>
</dbReference>
<dbReference type="InterPro" id="IPR008266">
    <property type="entry name" value="Tyr_kinase_AS"/>
</dbReference>
<evidence type="ECO:0000256" key="1">
    <source>
        <dbReference type="ARBA" id="ARBA00012513"/>
    </source>
</evidence>
<keyword evidence="2 8" id="KW-0808">Transferase</keyword>
<dbReference type="Pfam" id="PF00069">
    <property type="entry name" value="Pkinase"/>
    <property type="match status" value="1"/>
</dbReference>